<evidence type="ECO:0000256" key="4">
    <source>
        <dbReference type="ARBA" id="ARBA00022801"/>
    </source>
</evidence>
<comment type="similarity">
    <text evidence="1 6 7">Belongs to the peptidase S8 family.</text>
</comment>
<feature type="domain" description="PA" evidence="9">
    <location>
        <begin position="474"/>
        <end position="532"/>
    </location>
</feature>
<dbReference type="Pfam" id="PF05922">
    <property type="entry name" value="Inhibitor_I9"/>
    <property type="match status" value="1"/>
</dbReference>
<dbReference type="InterPro" id="IPR045051">
    <property type="entry name" value="SBT"/>
</dbReference>
<protein>
    <submittedName>
        <fullName evidence="12">S8 family serine peptidase</fullName>
    </submittedName>
</protein>
<feature type="active site" description="Charge relay system" evidence="6">
    <location>
        <position position="192"/>
    </location>
</feature>
<dbReference type="SUPFAM" id="SSF52743">
    <property type="entry name" value="Subtilisin-like"/>
    <property type="match status" value="1"/>
</dbReference>
<feature type="active site" description="Charge relay system" evidence="6">
    <location>
        <position position="610"/>
    </location>
</feature>
<dbReference type="RefSeq" id="WP_380136955.1">
    <property type="nucleotide sequence ID" value="NZ_JBHLUI010000008.1"/>
</dbReference>
<dbReference type="InterPro" id="IPR010259">
    <property type="entry name" value="S8pro/Inhibitor_I9"/>
</dbReference>
<dbReference type="InterPro" id="IPR000209">
    <property type="entry name" value="Peptidase_S8/S53_dom"/>
</dbReference>
<evidence type="ECO:0000313" key="13">
    <source>
        <dbReference type="Proteomes" id="UP001589748"/>
    </source>
</evidence>
<accession>A0ABV5LWK0</accession>
<dbReference type="PROSITE" id="PS00138">
    <property type="entry name" value="SUBTILASE_SER"/>
    <property type="match status" value="1"/>
</dbReference>
<dbReference type="PANTHER" id="PTHR10795">
    <property type="entry name" value="PROPROTEIN CONVERTASE SUBTILISIN/KEXIN"/>
    <property type="match status" value="1"/>
</dbReference>
<keyword evidence="4 6" id="KW-0378">Hydrolase</keyword>
<keyword evidence="13" id="KW-1185">Reference proteome</keyword>
<dbReference type="Proteomes" id="UP001589748">
    <property type="component" value="Unassembled WGS sequence"/>
</dbReference>
<dbReference type="Gene3D" id="3.50.30.30">
    <property type="match status" value="1"/>
</dbReference>
<evidence type="ECO:0000259" key="11">
    <source>
        <dbReference type="Pfam" id="PF17766"/>
    </source>
</evidence>
<dbReference type="Gene3D" id="2.60.40.2310">
    <property type="match status" value="1"/>
</dbReference>
<evidence type="ECO:0000256" key="7">
    <source>
        <dbReference type="RuleBase" id="RU003355"/>
    </source>
</evidence>
<reference evidence="12 13" key="1">
    <citation type="submission" date="2024-09" db="EMBL/GenBank/DDBJ databases">
        <authorList>
            <person name="Sun Q."/>
            <person name="Mori K."/>
        </authorList>
    </citation>
    <scope>NUCLEOTIDE SEQUENCE [LARGE SCALE GENOMIC DNA]</scope>
    <source>
        <strain evidence="12 13">TISTR 1856</strain>
    </source>
</reference>
<feature type="domain" description="Inhibitor I9" evidence="10">
    <location>
        <begin position="95"/>
        <end position="154"/>
    </location>
</feature>
<dbReference type="PROSITE" id="PS51892">
    <property type="entry name" value="SUBTILASE"/>
    <property type="match status" value="1"/>
</dbReference>
<evidence type="ECO:0000259" key="10">
    <source>
        <dbReference type="Pfam" id="PF05922"/>
    </source>
</evidence>
<evidence type="ECO:0000256" key="3">
    <source>
        <dbReference type="ARBA" id="ARBA00022729"/>
    </source>
</evidence>
<feature type="domain" description="Subtilisin-like protease fibronectin type-III" evidence="11">
    <location>
        <begin position="706"/>
        <end position="797"/>
    </location>
</feature>
<dbReference type="Pfam" id="PF02225">
    <property type="entry name" value="PA"/>
    <property type="match status" value="1"/>
</dbReference>
<dbReference type="InterPro" id="IPR037045">
    <property type="entry name" value="S8pro/Inhibitor_I9_sf"/>
</dbReference>
<gene>
    <name evidence="12" type="ORF">ACFFVI_15780</name>
</gene>
<proteinExistence type="inferred from homology"/>
<dbReference type="PROSITE" id="PS00136">
    <property type="entry name" value="SUBTILASE_ASP"/>
    <property type="match status" value="1"/>
</dbReference>
<evidence type="ECO:0000256" key="1">
    <source>
        <dbReference type="ARBA" id="ARBA00011073"/>
    </source>
</evidence>
<dbReference type="Pfam" id="PF00082">
    <property type="entry name" value="Peptidase_S8"/>
    <property type="match status" value="1"/>
</dbReference>
<keyword evidence="5 6" id="KW-0720">Serine protease</keyword>
<evidence type="ECO:0000259" key="8">
    <source>
        <dbReference type="Pfam" id="PF00082"/>
    </source>
</evidence>
<dbReference type="InterPro" id="IPR023827">
    <property type="entry name" value="Peptidase_S8_Asp-AS"/>
</dbReference>
<dbReference type="InterPro" id="IPR023828">
    <property type="entry name" value="Peptidase_S8_Ser-AS"/>
</dbReference>
<dbReference type="InterPro" id="IPR003137">
    <property type="entry name" value="PA_domain"/>
</dbReference>
<keyword evidence="2 6" id="KW-0645">Protease</keyword>
<dbReference type="PROSITE" id="PS51318">
    <property type="entry name" value="TAT"/>
    <property type="match status" value="1"/>
</dbReference>
<feature type="domain" description="Peptidase S8/S53" evidence="8">
    <location>
        <begin position="183"/>
        <end position="658"/>
    </location>
</feature>
<dbReference type="InterPro" id="IPR015500">
    <property type="entry name" value="Peptidase_S8_subtilisin-rel"/>
</dbReference>
<dbReference type="EMBL" id="JBHMDM010000007">
    <property type="protein sequence ID" value="MFB9378429.1"/>
    <property type="molecule type" value="Genomic_DNA"/>
</dbReference>
<dbReference type="PRINTS" id="PR00723">
    <property type="entry name" value="SUBTILISIN"/>
</dbReference>
<name>A0ABV5LWK0_9ACTN</name>
<dbReference type="InterPro" id="IPR006311">
    <property type="entry name" value="TAT_signal"/>
</dbReference>
<dbReference type="Gene3D" id="3.30.70.80">
    <property type="entry name" value="Peptidase S8 propeptide/proteinase inhibitor I9"/>
    <property type="match status" value="1"/>
</dbReference>
<organism evidence="12 13">
    <name type="scientific">Kineococcus gynurae</name>
    <dbReference type="NCBI Taxonomy" id="452979"/>
    <lineage>
        <taxon>Bacteria</taxon>
        <taxon>Bacillati</taxon>
        <taxon>Actinomycetota</taxon>
        <taxon>Actinomycetes</taxon>
        <taxon>Kineosporiales</taxon>
        <taxon>Kineosporiaceae</taxon>
        <taxon>Kineococcus</taxon>
    </lineage>
</organism>
<keyword evidence="3" id="KW-0732">Signal</keyword>
<evidence type="ECO:0000256" key="2">
    <source>
        <dbReference type="ARBA" id="ARBA00022670"/>
    </source>
</evidence>
<evidence type="ECO:0000259" key="9">
    <source>
        <dbReference type="Pfam" id="PF02225"/>
    </source>
</evidence>
<sequence length="999" mass="101836">MLSRPRPGRTTRRRFLGTVAAVTTIVVAGAGGAVAAPGGPSPLSPEVMEKLFPAGRYVVALAGASMADYTGDVPGIARLQSADGSVTTSGSDAEEYRARLLREQSDVAGSADVTPAQRYTVALNGFSADLTSKQAAALSGADGVVSVTPDRLYHPQAATTADYLGLSGPGGVWAGQGGPADAGRGTVVGVLDTGIWPENPMVAGEALGSRADADEYQAYRTADGEIHQRKADGGTYTGACETGQDFTAADCSTKLVGARAFSEGFEAAAPLAEDEYSSARDQDGHGTHTATTAAGNANVPATIDGRSYGPVSGVAPGASIAAYKVCWDSADGESGCTTSDILAALDAAVADNVDVINFSIGGEGETVDDPIQLAMLSAASAGIFIAASAGNSGPDADTLSNLGPWVTTVGAATAVDREGTIVLGDGRKFVGARLEQVLLGRRQLRSATTLGFPGKTADEVRLCGPGSLDPVRTRNLVVVCDRGTYDRVAKSAEVRRAGGAGMILVNPTPNSLDPDAHTVPTIHVDTAAGEAIKAYVARSRGANVLFQPGNTTGTPTPTPQIAGFSSRGPTTVADGDVLKPDVAAPGVGIIAGYSPDALRGNDFAPESGTSMSSPHVAGLAALYLAARPSASPMQVKSALMTTARPLVDAAGQVVDDTFSAGAGFVDPTRYLTPGLTYESTPREWLAYLEGAGVRTGTGARAVDPSDLNQASISVGDFVGTRTVTRRVTARTAGIYSSSADVPGFAVRVSPEVLYFDRAGQTKEFRVTLTRTDAPTGRWNTGSLTWRGAGLRVDSPIALNTLDSAAPASVGAPLEQGAVDVDLVSGVGGPLDVTSTGLVGAEALTGDLSTLGMAQYGVVVPEGTEVARFDLRADAADADLDLYVYRITDDGEAVEVGRAASADPGGVVDVRAPEPGQYVAALIGFDTDGDRGGYRFSAWTLGPQDTGVGDFGVYPDPVQAGVGRAAQVTATWDASALDPRTSYLGLLRFGQDSDTVIGVG</sequence>
<dbReference type="CDD" id="cd02120">
    <property type="entry name" value="PA_subtilisin_like"/>
    <property type="match status" value="1"/>
</dbReference>
<evidence type="ECO:0000313" key="12">
    <source>
        <dbReference type="EMBL" id="MFB9378429.1"/>
    </source>
</evidence>
<evidence type="ECO:0000256" key="6">
    <source>
        <dbReference type="PROSITE-ProRule" id="PRU01240"/>
    </source>
</evidence>
<dbReference type="InterPro" id="IPR036852">
    <property type="entry name" value="Peptidase_S8/S53_dom_sf"/>
</dbReference>
<dbReference type="Pfam" id="PF17766">
    <property type="entry name" value="fn3_6"/>
    <property type="match status" value="1"/>
</dbReference>
<comment type="caution">
    <text evidence="12">The sequence shown here is derived from an EMBL/GenBank/DDBJ whole genome shotgun (WGS) entry which is preliminary data.</text>
</comment>
<dbReference type="Gene3D" id="3.40.50.200">
    <property type="entry name" value="Peptidase S8/S53 domain"/>
    <property type="match status" value="1"/>
</dbReference>
<evidence type="ECO:0000256" key="5">
    <source>
        <dbReference type="ARBA" id="ARBA00022825"/>
    </source>
</evidence>
<feature type="active site" description="Charge relay system" evidence="6">
    <location>
        <position position="285"/>
    </location>
</feature>
<dbReference type="InterPro" id="IPR041469">
    <property type="entry name" value="Subtilisin-like_FN3"/>
</dbReference>